<evidence type="ECO:0000256" key="7">
    <source>
        <dbReference type="ARBA" id="ARBA00023204"/>
    </source>
</evidence>
<dbReference type="GO" id="GO:0051539">
    <property type="term" value="F:4 iron, 4 sulfur cluster binding"/>
    <property type="evidence" value="ECO:0007669"/>
    <property type="project" value="InterPro"/>
</dbReference>
<keyword evidence="7" id="KW-0234">DNA repair</keyword>
<evidence type="ECO:0000256" key="10">
    <source>
        <dbReference type="SAM" id="MobiDB-lite"/>
    </source>
</evidence>
<dbReference type="AlphaFoldDB" id="A0A9Q0RKB5"/>
<evidence type="ECO:0000313" key="13">
    <source>
        <dbReference type="Proteomes" id="UP001142055"/>
    </source>
</evidence>
<dbReference type="Proteomes" id="UP001142055">
    <property type="component" value="Chromosome 3"/>
</dbReference>
<dbReference type="InterPro" id="IPR023170">
    <property type="entry name" value="HhH_base_excis_C"/>
</dbReference>
<keyword evidence="13" id="KW-1185">Reference proteome</keyword>
<feature type="domain" description="HhH-GPD" evidence="11">
    <location>
        <begin position="189"/>
        <end position="224"/>
    </location>
</feature>
<name>A0A9Q0RKB5_BLOTA</name>
<dbReference type="PANTHER" id="PTHR43286:SF1">
    <property type="entry name" value="ENDONUCLEASE III-LIKE PROTEIN 1"/>
    <property type="match status" value="1"/>
</dbReference>
<dbReference type="GO" id="GO:0006289">
    <property type="term" value="P:nucleotide-excision repair"/>
    <property type="evidence" value="ECO:0007669"/>
    <property type="project" value="TreeGrafter"/>
</dbReference>
<keyword evidence="2" id="KW-0479">Metal-binding</keyword>
<dbReference type="Pfam" id="PF00730">
    <property type="entry name" value="HhH-GPD"/>
    <property type="match status" value="1"/>
</dbReference>
<dbReference type="GO" id="GO:0006285">
    <property type="term" value="P:base-excision repair, AP site formation"/>
    <property type="evidence" value="ECO:0007669"/>
    <property type="project" value="TreeGrafter"/>
</dbReference>
<dbReference type="GO" id="GO:0016829">
    <property type="term" value="F:lyase activity"/>
    <property type="evidence" value="ECO:0007669"/>
    <property type="project" value="UniProtKB-KW"/>
</dbReference>
<dbReference type="InterPro" id="IPR011257">
    <property type="entry name" value="DNA_glycosylase"/>
</dbReference>
<dbReference type="SMART" id="SM00525">
    <property type="entry name" value="FES"/>
    <property type="match status" value="1"/>
</dbReference>
<evidence type="ECO:0000256" key="1">
    <source>
        <dbReference type="ARBA" id="ARBA00001966"/>
    </source>
</evidence>
<organism evidence="12 13">
    <name type="scientific">Blomia tropicalis</name>
    <name type="common">Mite</name>
    <dbReference type="NCBI Taxonomy" id="40697"/>
    <lineage>
        <taxon>Eukaryota</taxon>
        <taxon>Metazoa</taxon>
        <taxon>Ecdysozoa</taxon>
        <taxon>Arthropoda</taxon>
        <taxon>Chelicerata</taxon>
        <taxon>Arachnida</taxon>
        <taxon>Acari</taxon>
        <taxon>Acariformes</taxon>
        <taxon>Sarcoptiformes</taxon>
        <taxon>Astigmata</taxon>
        <taxon>Glycyphagoidea</taxon>
        <taxon>Echimyopodidae</taxon>
        <taxon>Blomia</taxon>
    </lineage>
</organism>
<dbReference type="GO" id="GO:0000703">
    <property type="term" value="F:oxidized pyrimidine nucleobase lesion DNA N-glycosylase activity"/>
    <property type="evidence" value="ECO:0007669"/>
    <property type="project" value="TreeGrafter"/>
</dbReference>
<comment type="cofactor">
    <cofactor evidence="1">
        <name>[4Fe-4S] cluster</name>
        <dbReference type="ChEBI" id="CHEBI:49883"/>
    </cofactor>
</comment>
<proteinExistence type="predicted"/>
<dbReference type="InterPro" id="IPR003265">
    <property type="entry name" value="HhH-GPD_domain"/>
</dbReference>
<keyword evidence="9" id="KW-0326">Glycosidase</keyword>
<dbReference type="SUPFAM" id="SSF48150">
    <property type="entry name" value="DNA-glycosylase"/>
    <property type="match status" value="1"/>
</dbReference>
<keyword evidence="5" id="KW-0408">Iron</keyword>
<dbReference type="GO" id="GO:0003906">
    <property type="term" value="F:DNA-(apurinic or apyrimidinic site) endonuclease activity"/>
    <property type="evidence" value="ECO:0007669"/>
    <property type="project" value="TreeGrafter"/>
</dbReference>
<evidence type="ECO:0000256" key="4">
    <source>
        <dbReference type="ARBA" id="ARBA00022801"/>
    </source>
</evidence>
<dbReference type="GO" id="GO:0005634">
    <property type="term" value="C:nucleus"/>
    <property type="evidence" value="ECO:0007669"/>
    <property type="project" value="TreeGrafter"/>
</dbReference>
<comment type="caution">
    <text evidence="12">The sequence shown here is derived from an EMBL/GenBank/DDBJ whole genome shotgun (WGS) entry which is preliminary data.</text>
</comment>
<feature type="compositionally biased region" description="Basic and acidic residues" evidence="10">
    <location>
        <begin position="133"/>
        <end position="142"/>
    </location>
</feature>
<dbReference type="PANTHER" id="PTHR43286">
    <property type="entry name" value="ENDONUCLEASE III-LIKE PROTEIN 1"/>
    <property type="match status" value="1"/>
</dbReference>
<keyword evidence="8" id="KW-0456">Lyase</keyword>
<keyword evidence="3" id="KW-0227">DNA damage</keyword>
<keyword evidence="4" id="KW-0378">Hydrolase</keyword>
<evidence type="ECO:0000256" key="8">
    <source>
        <dbReference type="ARBA" id="ARBA00023239"/>
    </source>
</evidence>
<feature type="region of interest" description="Disordered" evidence="10">
    <location>
        <begin position="132"/>
        <end position="170"/>
    </location>
</feature>
<evidence type="ECO:0000256" key="9">
    <source>
        <dbReference type="ARBA" id="ARBA00023295"/>
    </source>
</evidence>
<evidence type="ECO:0000256" key="5">
    <source>
        <dbReference type="ARBA" id="ARBA00023004"/>
    </source>
</evidence>
<reference evidence="12" key="1">
    <citation type="submission" date="2022-12" db="EMBL/GenBank/DDBJ databases">
        <title>Genome assemblies of Blomia tropicalis.</title>
        <authorList>
            <person name="Cui Y."/>
        </authorList>
    </citation>
    <scope>NUCLEOTIDE SEQUENCE</scope>
    <source>
        <tissue evidence="12">Adult mites</tissue>
    </source>
</reference>
<dbReference type="Gene3D" id="1.10.1670.10">
    <property type="entry name" value="Helix-hairpin-Helix base-excision DNA repair enzymes (C-terminal)"/>
    <property type="match status" value="1"/>
</dbReference>
<dbReference type="EMBL" id="JAPWDV010000003">
    <property type="protein sequence ID" value="KAJ6217255.1"/>
    <property type="molecule type" value="Genomic_DNA"/>
</dbReference>
<dbReference type="InterPro" id="IPR003651">
    <property type="entry name" value="Endonuclease3_FeS-loop_motif"/>
</dbReference>
<sequence length="268" mass="30646">MAGRVTRNHTRLYAKNVIENSTKSISSKKGNEDKLKIDQPQKTLVTSIELVESDEANIQNSEDELKTKIHPKKKTKVARKKRRSIVLKDDYASDTQDSGEEFMIKPKPKNKRYIKKKIVLDTLPINDYESEEDYKPNREVGKSKKPAIKANNKNVKNKNDENGDSGETLSKLENGLPSNWREIYDNIVTGIAVDTHVHRITNRLKWIKTKTPEQSQTELEKRIPHDLWHNFNSLMVGFGQSICKPVKPNCSNCLNKSICPSSNSKLTF</sequence>
<dbReference type="GO" id="GO:0046872">
    <property type="term" value="F:metal ion binding"/>
    <property type="evidence" value="ECO:0007669"/>
    <property type="project" value="UniProtKB-KW"/>
</dbReference>
<accession>A0A9Q0RKB5</accession>
<evidence type="ECO:0000256" key="3">
    <source>
        <dbReference type="ARBA" id="ARBA00022763"/>
    </source>
</evidence>
<evidence type="ECO:0000256" key="6">
    <source>
        <dbReference type="ARBA" id="ARBA00023014"/>
    </source>
</evidence>
<evidence type="ECO:0000259" key="11">
    <source>
        <dbReference type="Pfam" id="PF00730"/>
    </source>
</evidence>
<keyword evidence="6" id="KW-0411">Iron-sulfur</keyword>
<protein>
    <recommendedName>
        <fullName evidence="11">HhH-GPD domain-containing protein</fullName>
    </recommendedName>
</protein>
<evidence type="ECO:0000256" key="2">
    <source>
        <dbReference type="ARBA" id="ARBA00022723"/>
    </source>
</evidence>
<gene>
    <name evidence="12" type="ORF">RDWZM_008412</name>
</gene>
<evidence type="ECO:0000313" key="12">
    <source>
        <dbReference type="EMBL" id="KAJ6217255.1"/>
    </source>
</evidence>